<reference evidence="5 6" key="1">
    <citation type="journal article" date="2023" name="Commun. Biol.">
        <title>Genome analysis of Parmales, the sister group of diatoms, reveals the evolutionary specialization of diatoms from phago-mixotrophs to photoautotrophs.</title>
        <authorList>
            <person name="Ban H."/>
            <person name="Sato S."/>
            <person name="Yoshikawa S."/>
            <person name="Yamada K."/>
            <person name="Nakamura Y."/>
            <person name="Ichinomiya M."/>
            <person name="Sato N."/>
            <person name="Blanc-Mathieu R."/>
            <person name="Endo H."/>
            <person name="Kuwata A."/>
            <person name="Ogata H."/>
        </authorList>
    </citation>
    <scope>NUCLEOTIDE SEQUENCE [LARGE SCALE GENOMIC DNA]</scope>
</reference>
<dbReference type="InterPro" id="IPR018247">
    <property type="entry name" value="EF_Hand_1_Ca_BS"/>
</dbReference>
<feature type="compositionally biased region" description="Basic residues" evidence="3">
    <location>
        <begin position="770"/>
        <end position="783"/>
    </location>
</feature>
<dbReference type="PROSITE" id="PS00018">
    <property type="entry name" value="EF_HAND_1"/>
    <property type="match status" value="1"/>
</dbReference>
<feature type="compositionally biased region" description="Basic residues" evidence="3">
    <location>
        <begin position="571"/>
        <end position="583"/>
    </location>
</feature>
<dbReference type="Pfam" id="PF13499">
    <property type="entry name" value="EF-hand_7"/>
    <property type="match status" value="1"/>
</dbReference>
<feature type="region of interest" description="Disordered" evidence="3">
    <location>
        <begin position="1"/>
        <end position="104"/>
    </location>
</feature>
<evidence type="ECO:0000313" key="5">
    <source>
        <dbReference type="EMBL" id="GMI24895.1"/>
    </source>
</evidence>
<feature type="domain" description="EF-hand" evidence="4">
    <location>
        <begin position="1438"/>
        <end position="1473"/>
    </location>
</feature>
<feature type="region of interest" description="Disordered" evidence="3">
    <location>
        <begin position="1552"/>
        <end position="1579"/>
    </location>
</feature>
<accession>A0ABQ6MEL0</accession>
<dbReference type="Proteomes" id="UP001165060">
    <property type="component" value="Unassembled WGS sequence"/>
</dbReference>
<dbReference type="PANTHER" id="PTHR15272:SF0">
    <property type="entry name" value="CHROMATIN ASSEMBLY FACTOR 1 SUBUNIT A"/>
    <property type="match status" value="1"/>
</dbReference>
<sequence length="1579" mass="177995">MSDAQSEAAKLQEQVADQTRRKAELEARLDEERKTAQVTSKDLNDLKNSTVPDLLQSVEETSRAKAELESQLAAEQERARELEKEKEAVAEKASAASKELEATHADVERRAEEVAAQQSLLDEQRRKFEEEKAAHEKLMAELATLSKERAEAAAAAAARAEAMRAASVTLQCWSRQYLARLRVKAAEFQAALTAIRKEESSVVLQCLIRSFVARRRVAFLKYQKHLAFVNATALTIQCAARVRIAYLKANNIRDSLEAERLHREREEKERLRLEAAAAARERDRKRTEEERAAAEKQARWLEERTNRQLQFIARDTIRRHGSLLSGRISAHLPPPLAPLLEILHCLHRFPADTALAADGLKALTLAASSSPAACFYILEEGGAAVLQGAMEADGGGELHSVGEKLSTLFCGADDLKRAMPLAFEADTRKLQALAPPGLPEKEFWDAHLESLSRVPDDGDLPDEQSEMKLGPELSSPIPENTISNMNFESYSMSPENSLYMNSIFSVEQTAPFDLTVNLRAPPVVPPPMDLEAVKQLREAGELAIEEEEKKEGGDNLASGSFLHTPYAVPLRRPKKSSKKKKKGGREESGYRQPAGAGLNQFSSVLTDSMATMEGGSQIMLAEPSLMSEPPASPTEAAQQLRPHTSTGGLRNARVSVSAAPLAEEDGNEMMFFDSGEQVLVLGGNEPQSQPEDSRPATAPSANEPETDTRTSVFSPWQDNDAGGAVSFGRASPDFTGFSEPTVTPKRRKPRPPPLDKNAPSLELSETTPKKTPKSGKKKKKKKKAEVGAEGAEGAGEVEEEKEKAEAEEPPYTPLPRMEGTEFFNKRLQNFRSTTLSPTHNAQLTPVHHMGPTPEKLVKHSTVQKIFENAAPPKVVERHRYARNPLSPTAGAAGSAGRLGRRHSVRDMAQIFQILDEEDVGCIPAPKFANALMAMSGLNVKKEEVQKLMSDFGVEMDADHIDYEEFVSTGNILRVKKHARLAPNSVPFGPWTAQTSRPTPERSPHIAVTWQKHVKWYQKRREHAVLWLMKRAVVAQKHLRVQRKVGKLLQHRGRQAEAVLRLQEQAKEAMTHFELRVKAAMKLRERCRKAAKFKKRQEMAHASLKAFVRHENVAKLIAKFEQRNYNSVYYLAYKRKIAFEFLLAAGRHSVAHYLEQQAIVIWLHETAETAKVQYLKCVDSVEWLTARSARALETWEMKDAAVFELRRKSMKYMRIWDTQKQVLRDLHEAGGRAVVHTEKVQESYGKLKSRGDTAKVYAEKFEEAKEFLRKWGYESSHHTQLQEEAKEWLAEKVQGVIVIKERRDTAQKALEKSGTHAKRHCVGTDKARAALAKRVELSRQRTIKQEQCRLDLEMFTDDARLQLHKQALLLQCPGTIKEKEKEIKARDKEKEKERRDLDASKRFEAEMEDAFEFFDTDGGGEIDRIEFRHMLNSGHLITIPPDEIEDCYSQIDKDGSGGVDFHEFFAWFNYEFSHEKHHGRKESFRVANIIPIKQRALRMMLPQFVAGEMKDDFGQTIPAPGHMQKTADGIDDRWWLDEIEKGKKPFAEYLERKEKQAKEAEEEKKMEEEREKERERGGGV</sequence>
<evidence type="ECO:0000313" key="6">
    <source>
        <dbReference type="Proteomes" id="UP001165060"/>
    </source>
</evidence>
<evidence type="ECO:0000259" key="4">
    <source>
        <dbReference type="PROSITE" id="PS50222"/>
    </source>
</evidence>
<feature type="compositionally biased region" description="Basic and acidic residues" evidence="3">
    <location>
        <begin position="18"/>
        <end position="35"/>
    </location>
</feature>
<feature type="region of interest" description="Disordered" evidence="3">
    <location>
        <begin position="681"/>
        <end position="817"/>
    </location>
</feature>
<keyword evidence="1" id="KW-0106">Calcium</keyword>
<evidence type="ECO:0000256" key="3">
    <source>
        <dbReference type="SAM" id="MobiDB-lite"/>
    </source>
</evidence>
<dbReference type="InterPro" id="IPR011992">
    <property type="entry name" value="EF-hand-dom_pair"/>
</dbReference>
<feature type="compositionally biased region" description="Basic and acidic residues" evidence="3">
    <location>
        <begin position="75"/>
        <end position="90"/>
    </location>
</feature>
<evidence type="ECO:0000256" key="2">
    <source>
        <dbReference type="SAM" id="Coils"/>
    </source>
</evidence>
<keyword evidence="6" id="KW-1185">Reference proteome</keyword>
<dbReference type="EMBL" id="BRYB01000190">
    <property type="protein sequence ID" value="GMI24895.1"/>
    <property type="molecule type" value="Genomic_DNA"/>
</dbReference>
<dbReference type="SMART" id="SM00054">
    <property type="entry name" value="EFh"/>
    <property type="match status" value="2"/>
</dbReference>
<dbReference type="CDD" id="cd00051">
    <property type="entry name" value="EFh"/>
    <property type="match status" value="1"/>
</dbReference>
<feature type="domain" description="EF-hand" evidence="4">
    <location>
        <begin position="1401"/>
        <end position="1436"/>
    </location>
</feature>
<protein>
    <recommendedName>
        <fullName evidence="4">EF-hand domain-containing protein</fullName>
    </recommendedName>
</protein>
<proteinExistence type="predicted"/>
<keyword evidence="2" id="KW-0175">Coiled coil</keyword>
<dbReference type="PROSITE" id="PS50222">
    <property type="entry name" value="EF_HAND_2"/>
    <property type="match status" value="2"/>
</dbReference>
<comment type="caution">
    <text evidence="5">The sequence shown here is derived from an EMBL/GenBank/DDBJ whole genome shotgun (WGS) entry which is preliminary data.</text>
</comment>
<name>A0ABQ6MEL0_9STRA</name>
<organism evidence="5 6">
    <name type="scientific">Tetraparma gracilis</name>
    <dbReference type="NCBI Taxonomy" id="2962635"/>
    <lineage>
        <taxon>Eukaryota</taxon>
        <taxon>Sar</taxon>
        <taxon>Stramenopiles</taxon>
        <taxon>Ochrophyta</taxon>
        <taxon>Bolidophyceae</taxon>
        <taxon>Parmales</taxon>
        <taxon>Triparmaceae</taxon>
        <taxon>Tetraparma</taxon>
    </lineage>
</organism>
<dbReference type="PANTHER" id="PTHR15272">
    <property type="entry name" value="CHROMATIN ASSEMBLY FACTOR 1 SUBUNIT A CAF-1 SUBUNIT A"/>
    <property type="match status" value="1"/>
</dbReference>
<feature type="coiled-coil region" evidence="2">
    <location>
        <begin position="256"/>
        <end position="304"/>
    </location>
</feature>
<dbReference type="SMART" id="SM00015">
    <property type="entry name" value="IQ"/>
    <property type="match status" value="2"/>
</dbReference>
<dbReference type="Gene3D" id="1.10.238.10">
    <property type="entry name" value="EF-hand"/>
    <property type="match status" value="2"/>
</dbReference>
<feature type="compositionally biased region" description="Polar residues" evidence="3">
    <location>
        <begin position="635"/>
        <end position="648"/>
    </location>
</feature>
<dbReference type="SUPFAM" id="SSF47473">
    <property type="entry name" value="EF-hand"/>
    <property type="match status" value="1"/>
</dbReference>
<gene>
    <name evidence="5" type="ORF">TeGR_g10740</name>
</gene>
<dbReference type="InterPro" id="IPR002048">
    <property type="entry name" value="EF_hand_dom"/>
</dbReference>
<feature type="region of interest" description="Disordered" evidence="3">
    <location>
        <begin position="625"/>
        <end position="652"/>
    </location>
</feature>
<feature type="region of interest" description="Disordered" evidence="3">
    <location>
        <begin position="545"/>
        <end position="599"/>
    </location>
</feature>
<feature type="region of interest" description="Disordered" evidence="3">
    <location>
        <begin position="453"/>
        <end position="479"/>
    </location>
</feature>
<feature type="compositionally biased region" description="Polar residues" evidence="3">
    <location>
        <begin position="36"/>
        <end position="51"/>
    </location>
</feature>
<dbReference type="InterPro" id="IPR000048">
    <property type="entry name" value="IQ_motif_EF-hand-BS"/>
</dbReference>
<evidence type="ECO:0000256" key="1">
    <source>
        <dbReference type="ARBA" id="ARBA00022837"/>
    </source>
</evidence>